<dbReference type="Pfam" id="PF14611">
    <property type="entry name" value="KH_SLS1_1"/>
    <property type="match status" value="1"/>
</dbReference>
<dbReference type="AlphaFoldDB" id="A0A2K3QQV0"/>
<dbReference type="InterPro" id="IPR048400">
    <property type="entry name" value="SLS1_N"/>
</dbReference>
<feature type="domain" description="SLS1 C-terminal" evidence="5">
    <location>
        <begin position="511"/>
        <end position="809"/>
    </location>
</feature>
<dbReference type="OrthoDB" id="5392646at2759"/>
<feature type="compositionally biased region" description="Basic and acidic residues" evidence="1">
    <location>
        <begin position="902"/>
        <end position="912"/>
    </location>
</feature>
<dbReference type="Proteomes" id="UP000236621">
    <property type="component" value="Unassembled WGS sequence"/>
</dbReference>
<evidence type="ECO:0000313" key="7">
    <source>
        <dbReference type="Proteomes" id="UP000236621"/>
    </source>
</evidence>
<feature type="region of interest" description="Disordered" evidence="1">
    <location>
        <begin position="444"/>
        <end position="467"/>
    </location>
</feature>
<protein>
    <submittedName>
        <fullName evidence="6">Uncharacterized protein</fullName>
    </submittedName>
</protein>
<feature type="domain" description="SLS1 N-terminal" evidence="3">
    <location>
        <begin position="220"/>
        <end position="321"/>
    </location>
</feature>
<dbReference type="InterPro" id="IPR048401">
    <property type="entry name" value="SLS1_C"/>
</dbReference>
<name>A0A2K3QQV0_9HYPO</name>
<dbReference type="EMBL" id="NRSZ01000027">
    <property type="protein sequence ID" value="PNY29914.1"/>
    <property type="molecule type" value="Genomic_DNA"/>
</dbReference>
<accession>A0A2K3QQV0</accession>
<dbReference type="STRING" id="45235.A0A2K3QQV0"/>
<sequence length="912" mass="100709">MLSRAAALSRVCLACRLSFAQRNPTLVAYNSPNRGGTPRRYASDSVAQSKERIEALISGSLDDGDHGTIDGQTNRRRGGRGGSRRGKRKGKRSEDEPAEWELPRKEERKPSTQVASDILVLPEVVEPNPQPSEAASQGEPRTDEPAAAESSRAFRHDLLHQQHLGVEALGKPVEALIIKNPNKMKRSRKAVPLLEEAVASGVPLHWEDGLPQEDGPESDFSEEVWKNIDELRPSDTTVVRRRDFEKLVDALVDGFTREQLVGYFNGGDWEHTLQANNTPSYPWMVKQGAWQAAQSNQWGSLKPKQQQAVLILTAMWNLEIQEQVEGLGRTLIWFQPDIFRLMARPTSRVFESLSADYLDKSNNERISPKPEESRLAIYTRKSTVATILTRIDDIVRSITSKNVSVQHVPGDNLLEPVLEELGRITNTTIQYSKGDSELSISWLADKDRPETSASGTGEAPSDRQTEDPADVAVRLLAGRETTNALSSEAHIIVSSKNAKGIFVEHHREKRAMPWRSKLRQWSRYVNPVTKEPPAGDGPLDLARKLSLPKSTFEAADNQTSNRITATFGHILHTGHGVREAKTAKSRRILSPVVPHPASLTSITADSDNTIAQSTAIILNFSPDPAQARKSGDAVPDIRLGLPVNPDTDLSAFAFPPDSTLEGVVARRVDDILLPGESVDVRLTQQHLLPLDANQQCLKEFLAVSEFNLLAGRLRTPSRTRFSIPGEWLSPGPSRSSQGPATDVLYTFMGLEIHQVVDLEWHGHTLRYSSVEAGQHGGQRQELSLLAGPPGTHRQDVTEESASTFLQLVEEVATGKHFSWDEGYEFMQQRSDEEFTWAMMDESFDGGEIMARDPSAEDTWTPGDVEAAPSEERMSEMQPGAGEESGVLETASLEQTSSPSTETCKDGEAPQRP</sequence>
<dbReference type="InterPro" id="IPR032741">
    <property type="entry name" value="Sls1_KH-1"/>
</dbReference>
<feature type="domain" description="SLS1 second KH" evidence="4">
    <location>
        <begin position="404"/>
        <end position="476"/>
    </location>
</feature>
<feature type="compositionally biased region" description="Basic and acidic residues" evidence="1">
    <location>
        <begin position="101"/>
        <end position="110"/>
    </location>
</feature>
<feature type="region of interest" description="Disordered" evidence="1">
    <location>
        <begin position="851"/>
        <end position="912"/>
    </location>
</feature>
<keyword evidence="7" id="KW-1185">Reference proteome</keyword>
<dbReference type="InterPro" id="IPR048748">
    <property type="entry name" value="SLS1_KH2"/>
</dbReference>
<dbReference type="Pfam" id="PF20776">
    <property type="entry name" value="SLS1_N"/>
    <property type="match status" value="1"/>
</dbReference>
<organism evidence="6 7">
    <name type="scientific">Tolypocladium capitatum</name>
    <dbReference type="NCBI Taxonomy" id="45235"/>
    <lineage>
        <taxon>Eukaryota</taxon>
        <taxon>Fungi</taxon>
        <taxon>Dikarya</taxon>
        <taxon>Ascomycota</taxon>
        <taxon>Pezizomycotina</taxon>
        <taxon>Sordariomycetes</taxon>
        <taxon>Hypocreomycetidae</taxon>
        <taxon>Hypocreales</taxon>
        <taxon>Ophiocordycipitaceae</taxon>
        <taxon>Tolypocladium</taxon>
    </lineage>
</organism>
<evidence type="ECO:0000256" key="1">
    <source>
        <dbReference type="SAM" id="MobiDB-lite"/>
    </source>
</evidence>
<proteinExistence type="predicted"/>
<evidence type="ECO:0000259" key="3">
    <source>
        <dbReference type="Pfam" id="PF20776"/>
    </source>
</evidence>
<gene>
    <name evidence="6" type="ORF">TCAP_00174</name>
</gene>
<feature type="region of interest" description="Disordered" evidence="1">
    <location>
        <begin position="57"/>
        <end position="149"/>
    </location>
</feature>
<evidence type="ECO:0000259" key="5">
    <source>
        <dbReference type="Pfam" id="PF20778"/>
    </source>
</evidence>
<comment type="caution">
    <text evidence="6">The sequence shown here is derived from an EMBL/GenBank/DDBJ whole genome shotgun (WGS) entry which is preliminary data.</text>
</comment>
<evidence type="ECO:0000259" key="2">
    <source>
        <dbReference type="Pfam" id="PF14611"/>
    </source>
</evidence>
<feature type="compositionally biased region" description="Basic residues" evidence="1">
    <location>
        <begin position="74"/>
        <end position="91"/>
    </location>
</feature>
<feature type="domain" description="SLS1 first KH" evidence="2">
    <location>
        <begin position="328"/>
        <end position="398"/>
    </location>
</feature>
<feature type="compositionally biased region" description="Polar residues" evidence="1">
    <location>
        <begin position="891"/>
        <end position="901"/>
    </location>
</feature>
<dbReference type="Pfam" id="PF20778">
    <property type="entry name" value="SLS1_C"/>
    <property type="match status" value="1"/>
</dbReference>
<dbReference type="GO" id="GO:0005743">
    <property type="term" value="C:mitochondrial inner membrane"/>
    <property type="evidence" value="ECO:0007669"/>
    <property type="project" value="InterPro"/>
</dbReference>
<evidence type="ECO:0000259" key="4">
    <source>
        <dbReference type="Pfam" id="PF20777"/>
    </source>
</evidence>
<reference evidence="6 7" key="1">
    <citation type="submission" date="2017-08" db="EMBL/GenBank/DDBJ databases">
        <title>Harnessing the power of phylogenomics to disentangle the directionality and signatures of interkingdom host jumping in the parasitic fungal genus Tolypocladium.</title>
        <authorList>
            <person name="Quandt C.A."/>
            <person name="Patterson W."/>
            <person name="Spatafora J.W."/>
        </authorList>
    </citation>
    <scope>NUCLEOTIDE SEQUENCE [LARGE SCALE GENOMIC DNA]</scope>
    <source>
        <strain evidence="6 7">CBS 113982</strain>
    </source>
</reference>
<dbReference type="Pfam" id="PF20777">
    <property type="entry name" value="KH_SLS1_2"/>
    <property type="match status" value="1"/>
</dbReference>
<evidence type="ECO:0000313" key="6">
    <source>
        <dbReference type="EMBL" id="PNY29914.1"/>
    </source>
</evidence>